<reference evidence="2 3" key="1">
    <citation type="submission" date="2024-08" db="EMBL/GenBank/DDBJ databases">
        <title>Clostridium lapicellarii sp. nov., and Clostridium renhuaiense sp. nov., two species isolated from the mud in a fermentation cellar used for producing sauce-flavour Chinese liquors.</title>
        <authorList>
            <person name="Yang F."/>
            <person name="Wang H."/>
            <person name="Chen L.Q."/>
            <person name="Zhou N."/>
            <person name="Lu J.J."/>
            <person name="Pu X.X."/>
            <person name="Wan B."/>
            <person name="Wang L."/>
            <person name="Liu S.J."/>
        </authorList>
    </citation>
    <scope>NUCLEOTIDE SEQUENCE [LARGE SCALE GENOMIC DNA]</scope>
    <source>
        <strain evidence="2 3">MT-5</strain>
    </source>
</reference>
<dbReference type="Proteomes" id="UP001564657">
    <property type="component" value="Unassembled WGS sequence"/>
</dbReference>
<dbReference type="PANTHER" id="PTHR43358:SF4">
    <property type="entry name" value="ALPHA_BETA HYDROLASE FOLD-1 DOMAIN-CONTAINING PROTEIN"/>
    <property type="match status" value="1"/>
</dbReference>
<dbReference type="InterPro" id="IPR052920">
    <property type="entry name" value="DNA-binding_regulatory"/>
</dbReference>
<evidence type="ECO:0000313" key="3">
    <source>
        <dbReference type="Proteomes" id="UP001564657"/>
    </source>
</evidence>
<sequence>MKNILKKHLFVKGRKELSVMVHNYREKADGTPIVILCHGFTGDKIGPNQLILNLAKGIEAAGYIAIRFDFAGSGESYGQFSKDTTISGWQQDLNTIVSWIKISPEFFGSPIILCGHSLGGLIALSYPSDTAIKGRMALSAAIHPIETFSSEGILGKELWDKAVSGKTISNFFNKAFTLDDGIFVKDMLQGNYKPLEVADTYSTPLLIIHGTADCAVPISGSEELYKRYKGKKVFHKLNEVDHVYMNKHDVLQSLIVTWLNEYF</sequence>
<comment type="caution">
    <text evidence="2">The sequence shown here is derived from an EMBL/GenBank/DDBJ whole genome shotgun (WGS) entry which is preliminary data.</text>
</comment>
<accession>A0ABV4BKC5</accession>
<protein>
    <submittedName>
        <fullName evidence="2">Alpha/beta hydrolase</fullName>
    </submittedName>
</protein>
<dbReference type="SUPFAM" id="SSF53474">
    <property type="entry name" value="alpha/beta-Hydrolases"/>
    <property type="match status" value="1"/>
</dbReference>
<dbReference type="InterPro" id="IPR029058">
    <property type="entry name" value="AB_hydrolase_fold"/>
</dbReference>
<organism evidence="2 3">
    <name type="scientific">Clostridium moutaii</name>
    <dbReference type="NCBI Taxonomy" id="3240932"/>
    <lineage>
        <taxon>Bacteria</taxon>
        <taxon>Bacillati</taxon>
        <taxon>Bacillota</taxon>
        <taxon>Clostridia</taxon>
        <taxon>Eubacteriales</taxon>
        <taxon>Clostridiaceae</taxon>
        <taxon>Clostridium</taxon>
    </lineage>
</organism>
<gene>
    <name evidence="2" type="ORF">AB8U03_03390</name>
</gene>
<dbReference type="InterPro" id="IPR022742">
    <property type="entry name" value="Hydrolase_4"/>
</dbReference>
<name>A0ABV4BKC5_9CLOT</name>
<proteinExistence type="predicted"/>
<feature type="domain" description="Serine aminopeptidase S33" evidence="1">
    <location>
        <begin position="33"/>
        <end position="143"/>
    </location>
</feature>
<keyword evidence="2" id="KW-0378">Hydrolase</keyword>
<keyword evidence="3" id="KW-1185">Reference proteome</keyword>
<dbReference type="PANTHER" id="PTHR43358">
    <property type="entry name" value="ALPHA/BETA-HYDROLASE"/>
    <property type="match status" value="1"/>
</dbReference>
<dbReference type="EMBL" id="JBGEWD010000002">
    <property type="protein sequence ID" value="MEY7999252.1"/>
    <property type="molecule type" value="Genomic_DNA"/>
</dbReference>
<dbReference type="GO" id="GO:0016787">
    <property type="term" value="F:hydrolase activity"/>
    <property type="evidence" value="ECO:0007669"/>
    <property type="project" value="UniProtKB-KW"/>
</dbReference>
<dbReference type="Pfam" id="PF12146">
    <property type="entry name" value="Hydrolase_4"/>
    <property type="match status" value="1"/>
</dbReference>
<evidence type="ECO:0000259" key="1">
    <source>
        <dbReference type="Pfam" id="PF12146"/>
    </source>
</evidence>
<dbReference type="Gene3D" id="3.40.50.1820">
    <property type="entry name" value="alpha/beta hydrolase"/>
    <property type="match status" value="1"/>
</dbReference>
<dbReference type="RefSeq" id="WP_369703140.1">
    <property type="nucleotide sequence ID" value="NZ_JBGEWD010000002.1"/>
</dbReference>
<evidence type="ECO:0000313" key="2">
    <source>
        <dbReference type="EMBL" id="MEY7999252.1"/>
    </source>
</evidence>